<dbReference type="PANTHER" id="PTHR11437">
    <property type="entry name" value="RIBONUCLEASE"/>
    <property type="match status" value="1"/>
</dbReference>
<evidence type="ECO:0000256" key="3">
    <source>
        <dbReference type="ARBA" id="ARBA00022759"/>
    </source>
</evidence>
<evidence type="ECO:0000256" key="2">
    <source>
        <dbReference type="ARBA" id="ARBA00022722"/>
    </source>
</evidence>
<feature type="chain" id="PRO_5044957721" description="Ribonuclease A-domain domain-containing protein" evidence="5">
    <location>
        <begin position="24"/>
        <end position="167"/>
    </location>
</feature>
<sequence length="167" mass="18607">MFSVATLLLVYGILFGLPQNGGAENWATFQRKHISSNSTTGFNCTKAMSDSIFIVNGQCKSFNTFIHAVAGRVKEICKGVKGHKNKTSPNAYDLTECTKATRCEYNGRNQRSKICVTCENSVPIHFVRRGNLLINVCHKFTKAYDALKQKETIQSNFATNTLPLTYL</sequence>
<evidence type="ECO:0000313" key="8">
    <source>
        <dbReference type="Proteomes" id="UP001162483"/>
    </source>
</evidence>
<proteinExistence type="inferred from homology"/>
<dbReference type="PROSITE" id="PS00127">
    <property type="entry name" value="RNASE_PANCREATIC"/>
    <property type="match status" value="1"/>
</dbReference>
<feature type="domain" description="Ribonuclease A-domain" evidence="6">
    <location>
        <begin position="22"/>
        <end position="130"/>
    </location>
</feature>
<comment type="similarity">
    <text evidence="1 5">Belongs to the pancreatic ribonuclease family.</text>
</comment>
<dbReference type="SMART" id="SM00092">
    <property type="entry name" value="RNAse_Pc"/>
    <property type="match status" value="1"/>
</dbReference>
<reference evidence="7" key="1">
    <citation type="submission" date="2023-05" db="EMBL/GenBank/DDBJ databases">
        <authorList>
            <person name="Stuckert A."/>
        </authorList>
    </citation>
    <scope>NUCLEOTIDE SEQUENCE</scope>
</reference>
<evidence type="ECO:0000256" key="4">
    <source>
        <dbReference type="ARBA" id="ARBA00022801"/>
    </source>
</evidence>
<dbReference type="InterPro" id="IPR001427">
    <property type="entry name" value="RNaseA"/>
</dbReference>
<dbReference type="InterPro" id="IPR023411">
    <property type="entry name" value="RNaseA_AS"/>
</dbReference>
<gene>
    <name evidence="7" type="ORF">SPARVUS_LOCUS16226176</name>
</gene>
<dbReference type="Pfam" id="PF00074">
    <property type="entry name" value="RnaseA"/>
    <property type="match status" value="1"/>
</dbReference>
<dbReference type="Gene3D" id="3.10.130.10">
    <property type="entry name" value="Ribonuclease A-like domain"/>
    <property type="match status" value="1"/>
</dbReference>
<evidence type="ECO:0000256" key="1">
    <source>
        <dbReference type="ARBA" id="ARBA00005600"/>
    </source>
</evidence>
<feature type="signal peptide" evidence="5">
    <location>
        <begin position="1"/>
        <end position="23"/>
    </location>
</feature>
<dbReference type="InterPro" id="IPR036816">
    <property type="entry name" value="RNaseA-like_dom_sf"/>
</dbReference>
<dbReference type="Proteomes" id="UP001162483">
    <property type="component" value="Unassembled WGS sequence"/>
</dbReference>
<keyword evidence="2 5" id="KW-0540">Nuclease</keyword>
<accession>A0ABN9HJX7</accession>
<dbReference type="PANTHER" id="PTHR11437:SF66">
    <property type="entry name" value="RNASE 3"/>
    <property type="match status" value="1"/>
</dbReference>
<dbReference type="SUPFAM" id="SSF54076">
    <property type="entry name" value="RNase A-like"/>
    <property type="match status" value="1"/>
</dbReference>
<keyword evidence="8" id="KW-1185">Reference proteome</keyword>
<organism evidence="7 8">
    <name type="scientific">Staurois parvus</name>
    <dbReference type="NCBI Taxonomy" id="386267"/>
    <lineage>
        <taxon>Eukaryota</taxon>
        <taxon>Metazoa</taxon>
        <taxon>Chordata</taxon>
        <taxon>Craniata</taxon>
        <taxon>Vertebrata</taxon>
        <taxon>Euteleostomi</taxon>
        <taxon>Amphibia</taxon>
        <taxon>Batrachia</taxon>
        <taxon>Anura</taxon>
        <taxon>Neobatrachia</taxon>
        <taxon>Ranoidea</taxon>
        <taxon>Ranidae</taxon>
        <taxon>Staurois</taxon>
    </lineage>
</organism>
<evidence type="ECO:0000256" key="5">
    <source>
        <dbReference type="RuleBase" id="RU000651"/>
    </source>
</evidence>
<protein>
    <recommendedName>
        <fullName evidence="6">Ribonuclease A-domain domain-containing protein</fullName>
    </recommendedName>
</protein>
<keyword evidence="4 5" id="KW-0378">Hydrolase</keyword>
<keyword evidence="3 5" id="KW-0255">Endonuclease</keyword>
<keyword evidence="5" id="KW-0732">Signal</keyword>
<name>A0ABN9HJX7_9NEOB</name>
<comment type="caution">
    <text evidence="7">The sequence shown here is derived from an EMBL/GenBank/DDBJ whole genome shotgun (WGS) entry which is preliminary data.</text>
</comment>
<dbReference type="InterPro" id="IPR023412">
    <property type="entry name" value="RNaseA_domain"/>
</dbReference>
<evidence type="ECO:0000313" key="7">
    <source>
        <dbReference type="EMBL" id="CAI9622091.1"/>
    </source>
</evidence>
<dbReference type="EMBL" id="CATNWA010021277">
    <property type="protein sequence ID" value="CAI9622091.1"/>
    <property type="molecule type" value="Genomic_DNA"/>
</dbReference>
<evidence type="ECO:0000259" key="6">
    <source>
        <dbReference type="SMART" id="SM00092"/>
    </source>
</evidence>